<reference evidence="2" key="1">
    <citation type="submission" date="2020-03" db="EMBL/GenBank/DDBJ databases">
        <title>The deep terrestrial virosphere.</title>
        <authorList>
            <person name="Holmfeldt K."/>
            <person name="Nilsson E."/>
            <person name="Simone D."/>
            <person name="Lopez-Fernandez M."/>
            <person name="Wu X."/>
            <person name="de Brujin I."/>
            <person name="Lundin D."/>
            <person name="Andersson A."/>
            <person name="Bertilsson S."/>
            <person name="Dopson M."/>
        </authorList>
    </citation>
    <scope>NUCLEOTIDE SEQUENCE</scope>
    <source>
        <strain evidence="2">MM415A02333</strain>
    </source>
</reference>
<proteinExistence type="predicted"/>
<protein>
    <submittedName>
        <fullName evidence="2">Uncharacterized protein</fullName>
    </submittedName>
</protein>
<sequence length="92" mass="10713">MMTNGISEDRQKWLTYLVYLLLLFLTTVSGWLIVDRIGMPKEFVRLERYTEDKKAQSERYSCDMGRIEKSLATINGKLDNAIIYRYPRGGDG</sequence>
<gene>
    <name evidence="2" type="ORF">MM415A02333_0002</name>
</gene>
<dbReference type="EMBL" id="MT142031">
    <property type="protein sequence ID" value="QJA73487.1"/>
    <property type="molecule type" value="Genomic_DNA"/>
</dbReference>
<keyword evidence="1" id="KW-0812">Transmembrane</keyword>
<keyword evidence="1" id="KW-0472">Membrane</keyword>
<dbReference type="AlphaFoldDB" id="A0A6M3JXW2"/>
<name>A0A6M3JXW2_9ZZZZ</name>
<keyword evidence="1" id="KW-1133">Transmembrane helix</keyword>
<feature type="transmembrane region" description="Helical" evidence="1">
    <location>
        <begin position="13"/>
        <end position="34"/>
    </location>
</feature>
<accession>A0A6M3JXW2</accession>
<organism evidence="2">
    <name type="scientific">viral metagenome</name>
    <dbReference type="NCBI Taxonomy" id="1070528"/>
    <lineage>
        <taxon>unclassified sequences</taxon>
        <taxon>metagenomes</taxon>
        <taxon>organismal metagenomes</taxon>
    </lineage>
</organism>
<evidence type="ECO:0000256" key="1">
    <source>
        <dbReference type="SAM" id="Phobius"/>
    </source>
</evidence>
<evidence type="ECO:0000313" key="2">
    <source>
        <dbReference type="EMBL" id="QJA73487.1"/>
    </source>
</evidence>